<protein>
    <submittedName>
        <fullName evidence="2">Protein-tyrosine phosphatase</fullName>
        <ecNumber evidence="2">3.1.3.48</ecNumber>
    </submittedName>
</protein>
<dbReference type="EMBL" id="JBEPSJ010000001">
    <property type="protein sequence ID" value="MET4581834.1"/>
    <property type="molecule type" value="Genomic_DNA"/>
</dbReference>
<evidence type="ECO:0000313" key="2">
    <source>
        <dbReference type="EMBL" id="MET4581834.1"/>
    </source>
</evidence>
<dbReference type="PROSITE" id="PS50056">
    <property type="entry name" value="TYR_PHOSPHATASE_2"/>
    <property type="match status" value="1"/>
</dbReference>
<dbReference type="Proteomes" id="UP001549257">
    <property type="component" value="Unassembled WGS sequence"/>
</dbReference>
<dbReference type="SUPFAM" id="SSF52799">
    <property type="entry name" value="(Phosphotyrosine protein) phosphatases II"/>
    <property type="match status" value="1"/>
</dbReference>
<dbReference type="InterPro" id="IPR029021">
    <property type="entry name" value="Prot-tyrosine_phosphatase-like"/>
</dbReference>
<dbReference type="PROSITE" id="PS00383">
    <property type="entry name" value="TYR_PHOSPHATASE_1"/>
    <property type="match status" value="1"/>
</dbReference>
<name>A0ABV2QLA9_9MICO</name>
<reference evidence="2 3" key="1">
    <citation type="submission" date="2024-06" db="EMBL/GenBank/DDBJ databases">
        <title>Sorghum-associated microbial communities from plants grown in Nebraska, USA.</title>
        <authorList>
            <person name="Schachtman D."/>
        </authorList>
    </citation>
    <scope>NUCLEOTIDE SEQUENCE [LARGE SCALE GENOMIC DNA]</scope>
    <source>
        <strain evidence="2 3">2857</strain>
    </source>
</reference>
<comment type="caution">
    <text evidence="2">The sequence shown here is derived from an EMBL/GenBank/DDBJ whole genome shotgun (WGS) entry which is preliminary data.</text>
</comment>
<evidence type="ECO:0000313" key="3">
    <source>
        <dbReference type="Proteomes" id="UP001549257"/>
    </source>
</evidence>
<organism evidence="2 3">
    <name type="scientific">Conyzicola nivalis</name>
    <dbReference type="NCBI Taxonomy" id="1477021"/>
    <lineage>
        <taxon>Bacteria</taxon>
        <taxon>Bacillati</taxon>
        <taxon>Actinomycetota</taxon>
        <taxon>Actinomycetes</taxon>
        <taxon>Micrococcales</taxon>
        <taxon>Microbacteriaceae</taxon>
        <taxon>Conyzicola</taxon>
    </lineage>
</organism>
<dbReference type="EC" id="3.1.3.48" evidence="2"/>
<accession>A0ABV2QLA9</accession>
<dbReference type="GO" id="GO:0004725">
    <property type="term" value="F:protein tyrosine phosphatase activity"/>
    <property type="evidence" value="ECO:0007669"/>
    <property type="project" value="UniProtKB-EC"/>
</dbReference>
<dbReference type="RefSeq" id="WP_354023997.1">
    <property type="nucleotide sequence ID" value="NZ_JBEPSJ010000001.1"/>
</dbReference>
<dbReference type="Pfam" id="PF13350">
    <property type="entry name" value="Y_phosphatase3"/>
    <property type="match status" value="1"/>
</dbReference>
<dbReference type="InterPro" id="IPR026893">
    <property type="entry name" value="Tyr/Ser_Pase_IphP-type"/>
</dbReference>
<keyword evidence="3" id="KW-1185">Reference proteome</keyword>
<gene>
    <name evidence="2" type="ORF">ABIE21_001324</name>
</gene>
<feature type="domain" description="Tyrosine specific protein phosphatases" evidence="1">
    <location>
        <begin position="102"/>
        <end position="162"/>
    </location>
</feature>
<dbReference type="InterPro" id="IPR016130">
    <property type="entry name" value="Tyr_Pase_AS"/>
</dbReference>
<dbReference type="Gene3D" id="3.90.190.10">
    <property type="entry name" value="Protein tyrosine phosphatase superfamily"/>
    <property type="match status" value="1"/>
</dbReference>
<sequence>MSGITIEGTYNARWATPGPESTPWLARAAALDEVGDAGRAQLAELGISLVLDLREDGELAANTEPRHGVPVAHVALYRLPDGPPASGSLEQVYGFLLTERGAALTEAVAAIADSGGPVLVHCTAGKDRTGLVVALALLAAGHDEAHVVADYALSTGVVRDRREQIAVETLRPMGLDADAHAASLRLHLDSPAEAMLHALRTVSALGGAEAYLIRHGLRAEQLQALRRTLGRPSDD</sequence>
<keyword evidence="2" id="KW-0378">Hydrolase</keyword>
<proteinExistence type="predicted"/>
<evidence type="ECO:0000259" key="1">
    <source>
        <dbReference type="PROSITE" id="PS50056"/>
    </source>
</evidence>
<dbReference type="InterPro" id="IPR000387">
    <property type="entry name" value="Tyr_Pase_dom"/>
</dbReference>